<dbReference type="PANTHER" id="PTHR45649">
    <property type="entry name" value="AMINO-ACID PERMEASE BAT1"/>
    <property type="match status" value="1"/>
</dbReference>
<gene>
    <name evidence="10" type="ORF">FANTH_9456</name>
</gene>
<dbReference type="Proteomes" id="UP000573603">
    <property type="component" value="Unassembled WGS sequence"/>
</dbReference>
<keyword evidence="3" id="KW-0813">Transport</keyword>
<dbReference type="InterPro" id="IPR000262">
    <property type="entry name" value="FMN-dep_DH"/>
</dbReference>
<organism evidence="10 11">
    <name type="scientific">Fusarium anthophilum</name>
    <dbReference type="NCBI Taxonomy" id="48485"/>
    <lineage>
        <taxon>Eukaryota</taxon>
        <taxon>Fungi</taxon>
        <taxon>Dikarya</taxon>
        <taxon>Ascomycota</taxon>
        <taxon>Pezizomycotina</taxon>
        <taxon>Sordariomycetes</taxon>
        <taxon>Hypocreomycetidae</taxon>
        <taxon>Hypocreales</taxon>
        <taxon>Nectriaceae</taxon>
        <taxon>Fusarium</taxon>
        <taxon>Fusarium fujikuroi species complex</taxon>
    </lineage>
</organism>
<dbReference type="SUPFAM" id="SSF51395">
    <property type="entry name" value="FMN-linked oxidoreductases"/>
    <property type="match status" value="1"/>
</dbReference>
<dbReference type="Pfam" id="PF00173">
    <property type="entry name" value="Cyt-b5"/>
    <property type="match status" value="1"/>
</dbReference>
<dbReference type="InterPro" id="IPR037396">
    <property type="entry name" value="FMN_HAD"/>
</dbReference>
<evidence type="ECO:0000256" key="4">
    <source>
        <dbReference type="ARBA" id="ARBA00022692"/>
    </source>
</evidence>
<comment type="caution">
    <text evidence="10">The sequence shown here is derived from an EMBL/GenBank/DDBJ whole genome shotgun (WGS) entry which is preliminary data.</text>
</comment>
<sequence length="1042" mass="113069">MASKVGVAEIRQHGVQEDIWIVVNGEVYDMTEFAPEHPGGEESKPTTATSVTANSNHGIANLLDSKVIYQHAGRDASTSYNEIHSPSLIKKSLPTTCHVGVLDTATIDEAWKDQEKHANSNIDATVDIVSEPKSKPDLSEIINLDDFERVAERFLPTKPWAVIHTGSNDNITRDANNTFLNRIWLRPEIMRKVEQINTRQRLFGCDLSFPIYISPTGGSKLGGAEGEITLARAAEKTGIVQCFATPSSYPHLEILEATEKHAFFQLYVNKDRSKSEAAIRDAMATGKIKALFVTVDVPVISKREEDERASSSLGPGQTRDKKGAGFARLASSFIDPSVCWDDIKWLRSILGDIPIVVKGIQRASDAKMALAAGCDGIVISNHGGRAADGVAPAILTLLEVNRICPEVFQGMKILIDGGFRRGSDVVKAICLGASAVGFGRPLLYSLGYGQEGVEHAINIIKDEIETAMRLCGITDLMRDAHPGYVNTRDLDDLVPGPQDDLPSRRLLLEKMESNTKDSGASEKMDLHLETSHSIVDAERVATKNTDAAELAHLGYKDELQRRFSLPSLLGLCLCLMGTWEACSASIAAALTSGGPPCLWYNFILSFLFTLAIGASLAEIASIYPTSGGQYHWVTALSPERGRKTASWLTGWISIGGQVVLLASAGFYSSFMVQGLISLSNPSYQAERWHATLIYIGILIYCAMLNIIGEKVLPTANFISGALHIIGFIAVLIALGVTSKKNTSGYVFTTTFNNTNWSDGVAWIVGMISSIYPFLGYDGACHMAEELPHPRRNVPLAMIGSIVINGAMGVGYVTMLLFSAGSLERILATPYRLPFIQIYYDATHSVVGTTFMVLVSALTAIAAAAAGMTSASRTLWAFARDDATPFHSWIGNIQPRLKIPVNAVFVVFVLDLLLGLLYLVNPTASNAILSMSATGMYLSYLMPVVCMLVWGRSKLQPSDYGPFKLGKVLGIFLNVAAVIWMVVSIIFSLFPGSLPVTPENMNYSVAVMSGWIILGAVHFAFVGRKKFKMPVVAANVVEGMHEK</sequence>
<proteinExistence type="predicted"/>
<dbReference type="Pfam" id="PF13520">
    <property type="entry name" value="AA_permease_2"/>
    <property type="match status" value="1"/>
</dbReference>
<dbReference type="InterPro" id="IPR013785">
    <property type="entry name" value="Aldolase_TIM"/>
</dbReference>
<dbReference type="Gene3D" id="3.20.20.70">
    <property type="entry name" value="Aldolase class I"/>
    <property type="match status" value="1"/>
</dbReference>
<evidence type="ECO:0000256" key="2">
    <source>
        <dbReference type="ARBA" id="ARBA00004141"/>
    </source>
</evidence>
<evidence type="ECO:0000256" key="6">
    <source>
        <dbReference type="ARBA" id="ARBA00023136"/>
    </source>
</evidence>
<feature type="transmembrane region" description="Helical" evidence="7">
    <location>
        <begin position="756"/>
        <end position="774"/>
    </location>
</feature>
<feature type="transmembrane region" description="Helical" evidence="7">
    <location>
        <begin position="644"/>
        <end position="668"/>
    </location>
</feature>
<dbReference type="GO" id="GO:0022857">
    <property type="term" value="F:transmembrane transporter activity"/>
    <property type="evidence" value="ECO:0007669"/>
    <property type="project" value="InterPro"/>
</dbReference>
<dbReference type="Gene3D" id="3.10.120.10">
    <property type="entry name" value="Cytochrome b5-like heme/steroid binding domain"/>
    <property type="match status" value="1"/>
</dbReference>
<feature type="transmembrane region" description="Helical" evidence="7">
    <location>
        <begin position="1002"/>
        <end position="1021"/>
    </location>
</feature>
<feature type="transmembrane region" description="Helical" evidence="7">
    <location>
        <begin position="568"/>
        <end position="590"/>
    </location>
</feature>
<dbReference type="SUPFAM" id="SSF55856">
    <property type="entry name" value="Cytochrome b5-like heme/steroid binding domain"/>
    <property type="match status" value="1"/>
</dbReference>
<evidence type="ECO:0000259" key="9">
    <source>
        <dbReference type="PROSITE" id="PS51349"/>
    </source>
</evidence>
<protein>
    <recommendedName>
        <fullName evidence="12">Cytochrome b2</fullName>
    </recommendedName>
</protein>
<dbReference type="Pfam" id="PF01070">
    <property type="entry name" value="FMN_dh"/>
    <property type="match status" value="1"/>
</dbReference>
<feature type="transmembrane region" description="Helical" evidence="7">
    <location>
        <begin position="898"/>
        <end position="920"/>
    </location>
</feature>
<dbReference type="PROSITE" id="PS51349">
    <property type="entry name" value="FMN_HYDROXY_ACID_DH_2"/>
    <property type="match status" value="1"/>
</dbReference>
<dbReference type="PROSITE" id="PS50255">
    <property type="entry name" value="CYTOCHROME_B5_2"/>
    <property type="match status" value="1"/>
</dbReference>
<dbReference type="SMART" id="SM01117">
    <property type="entry name" value="Cyt-b5"/>
    <property type="match status" value="1"/>
</dbReference>
<reference evidence="10 11" key="1">
    <citation type="journal article" date="2020" name="BMC Genomics">
        <title>Correction to: Identification and distribution of gene clusters required for synthesis of sphingolipid metabolism inhibitors in diverse species of the filamentous fungus Fusarium.</title>
        <authorList>
            <person name="Kim H.S."/>
            <person name="Lohmar J.M."/>
            <person name="Busman M."/>
            <person name="Brown D.W."/>
            <person name="Naumann T.A."/>
            <person name="Divon H.H."/>
            <person name="Lysoe E."/>
            <person name="Uhlig S."/>
            <person name="Proctor R.H."/>
        </authorList>
    </citation>
    <scope>NUCLEOTIDE SEQUENCE [LARGE SCALE GENOMIC DNA]</scope>
    <source>
        <strain evidence="10 11">NRRL 25214</strain>
    </source>
</reference>
<dbReference type="InterPro" id="IPR036400">
    <property type="entry name" value="Cyt_B5-like_heme/steroid_sf"/>
</dbReference>
<feature type="domain" description="FMN hydroxy acid dehydrogenase" evidence="9">
    <location>
        <begin position="136"/>
        <end position="489"/>
    </location>
</feature>
<evidence type="ECO:0000313" key="11">
    <source>
        <dbReference type="Proteomes" id="UP000573603"/>
    </source>
</evidence>
<comment type="subcellular location">
    <subcellularLocation>
        <location evidence="2">Membrane</location>
        <topology evidence="2">Multi-pass membrane protein</topology>
    </subcellularLocation>
</comment>
<dbReference type="GO" id="GO:0016020">
    <property type="term" value="C:membrane"/>
    <property type="evidence" value="ECO:0007669"/>
    <property type="project" value="UniProtKB-SubCell"/>
</dbReference>
<feature type="domain" description="Cytochrome b5 heme-binding" evidence="8">
    <location>
        <begin position="2"/>
        <end position="103"/>
    </location>
</feature>
<keyword evidence="11" id="KW-1185">Reference proteome</keyword>
<feature type="transmembrane region" description="Helical" evidence="7">
    <location>
        <begin position="715"/>
        <end position="736"/>
    </location>
</feature>
<evidence type="ECO:0000313" key="10">
    <source>
        <dbReference type="EMBL" id="KAF5240652.1"/>
    </source>
</evidence>
<evidence type="ECO:0000256" key="7">
    <source>
        <dbReference type="SAM" id="Phobius"/>
    </source>
</evidence>
<evidence type="ECO:0000259" key="8">
    <source>
        <dbReference type="PROSITE" id="PS50255"/>
    </source>
</evidence>
<keyword evidence="4 7" id="KW-0812">Transmembrane</keyword>
<dbReference type="EMBL" id="JABEVY010000245">
    <property type="protein sequence ID" value="KAF5240652.1"/>
    <property type="molecule type" value="Genomic_DNA"/>
</dbReference>
<keyword evidence="6 7" id="KW-0472">Membrane</keyword>
<feature type="transmembrane region" description="Helical" evidence="7">
    <location>
        <begin position="970"/>
        <end position="990"/>
    </location>
</feature>
<keyword evidence="5 7" id="KW-1133">Transmembrane helix</keyword>
<name>A0A8H5DYV5_9HYPO</name>
<evidence type="ECO:0000256" key="5">
    <source>
        <dbReference type="ARBA" id="ARBA00022989"/>
    </source>
</evidence>
<feature type="transmembrane region" description="Helical" evidence="7">
    <location>
        <begin position="926"/>
        <end position="949"/>
    </location>
</feature>
<feature type="transmembrane region" description="Helical" evidence="7">
    <location>
        <begin position="602"/>
        <end position="623"/>
    </location>
</feature>
<evidence type="ECO:0000256" key="3">
    <source>
        <dbReference type="ARBA" id="ARBA00022448"/>
    </source>
</evidence>
<dbReference type="InterPro" id="IPR002293">
    <property type="entry name" value="AA/rel_permease1"/>
</dbReference>
<dbReference type="Gene3D" id="1.20.1740.10">
    <property type="entry name" value="Amino acid/polyamine transporter I"/>
    <property type="match status" value="1"/>
</dbReference>
<comment type="cofactor">
    <cofactor evidence="1">
        <name>FMN</name>
        <dbReference type="ChEBI" id="CHEBI:58210"/>
    </cofactor>
</comment>
<evidence type="ECO:0008006" key="12">
    <source>
        <dbReference type="Google" id="ProtNLM"/>
    </source>
</evidence>
<dbReference type="InterPro" id="IPR001199">
    <property type="entry name" value="Cyt_B5-like_heme/steroid-bd"/>
</dbReference>
<evidence type="ECO:0000256" key="1">
    <source>
        <dbReference type="ARBA" id="ARBA00001917"/>
    </source>
</evidence>
<feature type="transmembrane region" description="Helical" evidence="7">
    <location>
        <begin position="688"/>
        <end position="708"/>
    </location>
</feature>
<feature type="transmembrane region" description="Helical" evidence="7">
    <location>
        <begin position="795"/>
        <end position="817"/>
    </location>
</feature>
<accession>A0A8H5DYV5</accession>
<feature type="transmembrane region" description="Helical" evidence="7">
    <location>
        <begin position="837"/>
        <end position="865"/>
    </location>
</feature>
<dbReference type="GO" id="GO:0016491">
    <property type="term" value="F:oxidoreductase activity"/>
    <property type="evidence" value="ECO:0007669"/>
    <property type="project" value="InterPro"/>
</dbReference>
<dbReference type="PANTHER" id="PTHR45649:SF14">
    <property type="entry name" value="GABA PERMEASE"/>
    <property type="match status" value="1"/>
</dbReference>
<dbReference type="AlphaFoldDB" id="A0A8H5DYV5"/>